<evidence type="ECO:0000313" key="2">
    <source>
        <dbReference type="EMBL" id="MCU4718186.1"/>
    </source>
</evidence>
<feature type="transmembrane region" description="Helical" evidence="1">
    <location>
        <begin position="244"/>
        <end position="265"/>
    </location>
</feature>
<organism evidence="3 5">
    <name type="scientific">Halapricum hydrolyticum</name>
    <dbReference type="NCBI Taxonomy" id="2979991"/>
    <lineage>
        <taxon>Archaea</taxon>
        <taxon>Methanobacteriati</taxon>
        <taxon>Methanobacteriota</taxon>
        <taxon>Stenosarchaea group</taxon>
        <taxon>Halobacteria</taxon>
        <taxon>Halobacteriales</taxon>
        <taxon>Haloarculaceae</taxon>
        <taxon>Halapricum</taxon>
    </lineage>
</organism>
<keyword evidence="1" id="KW-0472">Membrane</keyword>
<reference evidence="3" key="1">
    <citation type="submission" date="2023-02" db="EMBL/GenBank/DDBJ databases">
        <title>Enrichment on poylsaccharides allowed isolation of novel metabolic and taxonomic groups of Haloarchaea.</title>
        <authorList>
            <person name="Sorokin D.Y."/>
            <person name="Elcheninov A.G."/>
            <person name="Khizhniak T.V."/>
            <person name="Kolganova T.V."/>
            <person name="Kublanov I.V."/>
        </authorList>
    </citation>
    <scope>NUCLEOTIDE SEQUENCE</scope>
    <source>
        <strain evidence="2 4">HArc-curdl5-1</strain>
        <strain evidence="3">HArc-curdl7</strain>
    </source>
</reference>
<evidence type="ECO:0000256" key="1">
    <source>
        <dbReference type="SAM" id="Phobius"/>
    </source>
</evidence>
<dbReference type="Proteomes" id="UP001209746">
    <property type="component" value="Unassembled WGS sequence"/>
</dbReference>
<feature type="transmembrane region" description="Helical" evidence="1">
    <location>
        <begin position="412"/>
        <end position="433"/>
    </location>
</feature>
<evidence type="ECO:0000313" key="3">
    <source>
        <dbReference type="EMBL" id="MCU4726373.1"/>
    </source>
</evidence>
<feature type="transmembrane region" description="Helical" evidence="1">
    <location>
        <begin position="271"/>
        <end position="293"/>
    </location>
</feature>
<dbReference type="RefSeq" id="WP_315908946.1">
    <property type="nucleotide sequence ID" value="NZ_JAOPKC010000008.1"/>
</dbReference>
<feature type="transmembrane region" description="Helical" evidence="1">
    <location>
        <begin position="386"/>
        <end position="406"/>
    </location>
</feature>
<proteinExistence type="predicted"/>
<feature type="transmembrane region" description="Helical" evidence="1">
    <location>
        <begin position="220"/>
        <end position="237"/>
    </location>
</feature>
<protein>
    <recommendedName>
        <fullName evidence="6">Oligosaccharyl transferase</fullName>
    </recommendedName>
</protein>
<evidence type="ECO:0000313" key="5">
    <source>
        <dbReference type="Proteomes" id="UP001209746"/>
    </source>
</evidence>
<feature type="transmembrane region" description="Helical" evidence="1">
    <location>
        <begin position="139"/>
        <end position="156"/>
    </location>
</feature>
<feature type="transmembrane region" description="Helical" evidence="1">
    <location>
        <begin position="168"/>
        <end position="185"/>
    </location>
</feature>
<feature type="transmembrane region" description="Helical" evidence="1">
    <location>
        <begin position="114"/>
        <end position="132"/>
    </location>
</feature>
<evidence type="ECO:0000313" key="4">
    <source>
        <dbReference type="Proteomes" id="UP001208186"/>
    </source>
</evidence>
<feature type="transmembrane region" description="Helical" evidence="1">
    <location>
        <begin position="352"/>
        <end position="374"/>
    </location>
</feature>
<dbReference type="Proteomes" id="UP001208186">
    <property type="component" value="Unassembled WGS sequence"/>
</dbReference>
<keyword evidence="4" id="KW-1185">Reference proteome</keyword>
<keyword evidence="1" id="KW-0812">Transmembrane</keyword>
<dbReference type="EMBL" id="JAOPKD010000003">
    <property type="protein sequence ID" value="MCU4726373.1"/>
    <property type="molecule type" value="Genomic_DNA"/>
</dbReference>
<gene>
    <name evidence="3" type="ORF">OB914_05240</name>
    <name evidence="2" type="ORF">OB916_08935</name>
</gene>
<feature type="transmembrane region" description="Helical" evidence="1">
    <location>
        <begin position="300"/>
        <end position="322"/>
    </location>
</feature>
<sequence>MTPDSSSRFSGAVGRTLALSSSVPIRYALAGTLAVVVTIRLVPVTSVYQDGAVVLTGNDPYAYRYAVEQVVHGTATPWSLPDGVASGEPLLVSTLALAALLLGGSQWAADTVVAWYLVVSALLTALLVYGIAVRASGDARIGLAAVLLLAVTPMHGFRTSIGFADHHAFDYVFLALTVYALLGIVHGPDRSGPGGTGSDVALLAVGLAGQLLAWEAGPLLVVPLAFAIGLCGVATAARDSVRPLSSLVAGVAWGTVLTGLAHVGFGWQDTVVVLAAGTLFAGSLGVLSIASVCQRLDRSWILTAILEVGLVVLGLAVLFSAFPDAGHALERGIDRLLHDTRIGEMSSLTEDYGLVLGPLVLLGFGPFLALPGIVLGLRAAWRRGSIAWPILIAYGAYFAVLTAIQRRFGGELAPFLALLGGLGLLGVLGWLDLAKPHRAHERVALSSRPDHHRDGLAVPDRTRLTLLGGAVGVFAGSGALYTTLINDRLATDRAAVRAARWIDAYASERGWEYPENYVLSEWGRNRMFNYFVNGQSASYGYARRYYEDFLFTSDAAGWYEHFDGRVGFIVVPDLEYGGYTHSRRLYARLRKLGSATENAPGLGHYRAVYASPDRDYLVFTLVPGATLSGTISRRTRIETEVSIPGADFEYVRFAEPDDGSFSVTVAHPGTYTVDGRSVVVTERDVRDGRTLYVGRV</sequence>
<dbReference type="EMBL" id="JAOPKC010000008">
    <property type="protein sequence ID" value="MCU4718186.1"/>
    <property type="molecule type" value="Genomic_DNA"/>
</dbReference>
<name>A0AAE3I9E8_9EURY</name>
<dbReference type="AlphaFoldDB" id="A0AAE3I9E8"/>
<accession>A0AAE3I9E8</accession>
<keyword evidence="1" id="KW-1133">Transmembrane helix</keyword>
<feature type="transmembrane region" description="Helical" evidence="1">
    <location>
        <begin position="197"/>
        <end position="214"/>
    </location>
</feature>
<comment type="caution">
    <text evidence="3">The sequence shown here is derived from an EMBL/GenBank/DDBJ whole genome shotgun (WGS) entry which is preliminary data.</text>
</comment>
<evidence type="ECO:0008006" key="6">
    <source>
        <dbReference type="Google" id="ProtNLM"/>
    </source>
</evidence>